<dbReference type="SMART" id="SM00388">
    <property type="entry name" value="HisKA"/>
    <property type="match status" value="1"/>
</dbReference>
<dbReference type="SUPFAM" id="SSF158472">
    <property type="entry name" value="HAMP domain-like"/>
    <property type="match status" value="1"/>
</dbReference>
<evidence type="ECO:0000256" key="9">
    <source>
        <dbReference type="ARBA" id="ARBA00022840"/>
    </source>
</evidence>
<dbReference type="PROSITE" id="PS50109">
    <property type="entry name" value="HIS_KIN"/>
    <property type="match status" value="1"/>
</dbReference>
<keyword evidence="9" id="KW-0067">ATP-binding</keyword>
<keyword evidence="10" id="KW-0472">Membrane</keyword>
<dbReference type="Pfam" id="PF00672">
    <property type="entry name" value="HAMP"/>
    <property type="match status" value="1"/>
</dbReference>
<evidence type="ECO:0000256" key="1">
    <source>
        <dbReference type="ARBA" id="ARBA00000085"/>
    </source>
</evidence>
<dbReference type="Pfam" id="PF02518">
    <property type="entry name" value="HATPase_c"/>
    <property type="match status" value="1"/>
</dbReference>
<dbReference type="PROSITE" id="PS50885">
    <property type="entry name" value="HAMP"/>
    <property type="match status" value="1"/>
</dbReference>
<dbReference type="SMART" id="SM00387">
    <property type="entry name" value="HATPase_c"/>
    <property type="match status" value="1"/>
</dbReference>
<dbReference type="InterPro" id="IPR005467">
    <property type="entry name" value="His_kinase_dom"/>
</dbReference>
<feature type="transmembrane region" description="Helical" evidence="10">
    <location>
        <begin position="153"/>
        <end position="172"/>
    </location>
</feature>
<evidence type="ECO:0000259" key="11">
    <source>
        <dbReference type="PROSITE" id="PS50109"/>
    </source>
</evidence>
<dbReference type="CDD" id="cd00082">
    <property type="entry name" value="HisKA"/>
    <property type="match status" value="1"/>
</dbReference>
<keyword evidence="8 13" id="KW-0418">Kinase</keyword>
<evidence type="ECO:0000256" key="5">
    <source>
        <dbReference type="ARBA" id="ARBA00022553"/>
    </source>
</evidence>
<dbReference type="InterPro" id="IPR038428">
    <property type="entry name" value="HK_sensor_dom_sf"/>
</dbReference>
<dbReference type="InterPro" id="IPR036097">
    <property type="entry name" value="HisK_dim/P_sf"/>
</dbReference>
<evidence type="ECO:0000256" key="8">
    <source>
        <dbReference type="ARBA" id="ARBA00022777"/>
    </source>
</evidence>
<feature type="domain" description="Histidine kinase" evidence="11">
    <location>
        <begin position="236"/>
        <end position="448"/>
    </location>
</feature>
<dbReference type="PRINTS" id="PR00344">
    <property type="entry name" value="BCTRLSENSOR"/>
</dbReference>
<dbReference type="InterPro" id="IPR003594">
    <property type="entry name" value="HATPase_dom"/>
</dbReference>
<dbReference type="InterPro" id="IPR050980">
    <property type="entry name" value="2C_sensor_his_kinase"/>
</dbReference>
<dbReference type="EMBL" id="JAHZST010000006">
    <property type="protein sequence ID" value="MBW8184052.1"/>
    <property type="molecule type" value="Genomic_DNA"/>
</dbReference>
<keyword evidence="5" id="KW-0597">Phosphoprotein</keyword>
<evidence type="ECO:0000256" key="6">
    <source>
        <dbReference type="ARBA" id="ARBA00022679"/>
    </source>
</evidence>
<dbReference type="Gene3D" id="1.10.8.500">
    <property type="entry name" value="HAMP domain in histidine kinase"/>
    <property type="match status" value="1"/>
</dbReference>
<dbReference type="Pfam" id="PF16750">
    <property type="entry name" value="HK_sensor"/>
    <property type="match status" value="1"/>
</dbReference>
<dbReference type="InterPro" id="IPR003660">
    <property type="entry name" value="HAMP_dom"/>
</dbReference>
<dbReference type="InterPro" id="IPR004358">
    <property type="entry name" value="Sig_transdc_His_kin-like_C"/>
</dbReference>
<dbReference type="Gene3D" id="3.30.565.10">
    <property type="entry name" value="Histidine kinase-like ATPase, C-terminal domain"/>
    <property type="match status" value="1"/>
</dbReference>
<keyword evidence="6" id="KW-0808">Transferase</keyword>
<gene>
    <name evidence="13" type="ORF">K0625_10235</name>
</gene>
<dbReference type="Gene3D" id="1.10.287.130">
    <property type="match status" value="1"/>
</dbReference>
<dbReference type="Pfam" id="PF00512">
    <property type="entry name" value="HisKA"/>
    <property type="match status" value="1"/>
</dbReference>
<dbReference type="SUPFAM" id="SSF55874">
    <property type="entry name" value="ATPase domain of HSP90 chaperone/DNA topoisomerase II/histidine kinase"/>
    <property type="match status" value="1"/>
</dbReference>
<protein>
    <recommendedName>
        <fullName evidence="3">histidine kinase</fullName>
        <ecNumber evidence="3">2.7.13.3</ecNumber>
    </recommendedName>
</protein>
<dbReference type="Gene3D" id="3.30.450.170">
    <property type="entry name" value="Two-component histidine kinase, sensor domain"/>
    <property type="match status" value="1"/>
</dbReference>
<keyword evidence="4" id="KW-1003">Cell membrane</keyword>
<dbReference type="Proteomes" id="UP001195963">
    <property type="component" value="Unassembled WGS sequence"/>
</dbReference>
<dbReference type="EC" id="2.7.13.3" evidence="3"/>
<evidence type="ECO:0000256" key="4">
    <source>
        <dbReference type="ARBA" id="ARBA00022475"/>
    </source>
</evidence>
<keyword evidence="7" id="KW-0547">Nucleotide-binding</keyword>
<evidence type="ECO:0000259" key="12">
    <source>
        <dbReference type="PROSITE" id="PS50885"/>
    </source>
</evidence>
<evidence type="ECO:0000256" key="10">
    <source>
        <dbReference type="SAM" id="Phobius"/>
    </source>
</evidence>
<evidence type="ECO:0000313" key="13">
    <source>
        <dbReference type="EMBL" id="MBW8184052.1"/>
    </source>
</evidence>
<keyword evidence="10" id="KW-0812">Transmembrane</keyword>
<dbReference type="SUPFAM" id="SSF47384">
    <property type="entry name" value="Homodimeric domain of signal transducing histidine kinase"/>
    <property type="match status" value="1"/>
</dbReference>
<accession>A0ABS7E329</accession>
<evidence type="ECO:0000256" key="3">
    <source>
        <dbReference type="ARBA" id="ARBA00012438"/>
    </source>
</evidence>
<keyword evidence="10" id="KW-1133">Transmembrane helix</keyword>
<feature type="transmembrane region" description="Helical" evidence="10">
    <location>
        <begin position="6"/>
        <end position="27"/>
    </location>
</feature>
<name>A0ABS7E329_9GAMM</name>
<dbReference type="InterPro" id="IPR031930">
    <property type="entry name" value="HK_sensor"/>
</dbReference>
<dbReference type="InterPro" id="IPR003661">
    <property type="entry name" value="HisK_dim/P_dom"/>
</dbReference>
<organism evidence="13 14">
    <name type="scientific">Shewanella nanhaiensis</name>
    <dbReference type="NCBI Taxonomy" id="2864872"/>
    <lineage>
        <taxon>Bacteria</taxon>
        <taxon>Pseudomonadati</taxon>
        <taxon>Pseudomonadota</taxon>
        <taxon>Gammaproteobacteria</taxon>
        <taxon>Alteromonadales</taxon>
        <taxon>Shewanellaceae</taxon>
        <taxon>Shewanella</taxon>
    </lineage>
</organism>
<keyword evidence="14" id="KW-1185">Reference proteome</keyword>
<dbReference type="PANTHER" id="PTHR44936:SF10">
    <property type="entry name" value="SENSOR PROTEIN RSTB"/>
    <property type="match status" value="1"/>
</dbReference>
<comment type="subcellular location">
    <subcellularLocation>
        <location evidence="2">Cell membrane</location>
        <topology evidence="2">Multi-pass membrane protein</topology>
    </subcellularLocation>
</comment>
<dbReference type="GO" id="GO:0016301">
    <property type="term" value="F:kinase activity"/>
    <property type="evidence" value="ECO:0007669"/>
    <property type="project" value="UniProtKB-KW"/>
</dbReference>
<dbReference type="RefSeq" id="WP_220109600.1">
    <property type="nucleotide sequence ID" value="NZ_JAHZST010000006.1"/>
</dbReference>
<dbReference type="InterPro" id="IPR036890">
    <property type="entry name" value="HATPase_C_sf"/>
</dbReference>
<dbReference type="CDD" id="cd06225">
    <property type="entry name" value="HAMP"/>
    <property type="match status" value="1"/>
</dbReference>
<proteinExistence type="predicted"/>
<reference evidence="13 14" key="1">
    <citation type="submission" date="2021-07" db="EMBL/GenBank/DDBJ databases">
        <title>Shewanella sp. nov, isolated from SCS.</title>
        <authorList>
            <person name="Cao W.R."/>
        </authorList>
    </citation>
    <scope>NUCLEOTIDE SEQUENCE [LARGE SCALE GENOMIC DNA]</scope>
    <source>
        <strain evidence="13 14">NR704-98</strain>
    </source>
</reference>
<evidence type="ECO:0000313" key="14">
    <source>
        <dbReference type="Proteomes" id="UP001195963"/>
    </source>
</evidence>
<dbReference type="PANTHER" id="PTHR44936">
    <property type="entry name" value="SENSOR PROTEIN CREC"/>
    <property type="match status" value="1"/>
</dbReference>
<comment type="catalytic activity">
    <reaction evidence="1">
        <text>ATP + protein L-histidine = ADP + protein N-phospho-L-histidine.</text>
        <dbReference type="EC" id="2.7.13.3"/>
    </reaction>
</comment>
<sequence>MSRKLFWKLCLIIATGVVALFYVIGLLTSRTEEGMSLLAVEDRQTLTAWGKEAEALYLAGDEQKLALWLANLQREENTWAAVASYDVKHLAGSDLGDKFSQGYNLGRNVEWKVHLYFAANPTMEVPFTDQQVSFLIRLPERMRPGVYWRHTELTFQIVLPTILLALLSFILYRHIMKPLLQLQLATRRFSKGKFDVRAKALMGERNDEFSDLAGAFDQMAVRIGEQIISQRQLIADLSHELRTPLTRLDIALGAVKERGEDENIERIDRESSHIRKLVEDTLTLAWLENEQPELQQESLELIDLLDVLIDDAKFEFPDREIVTQLPDSALVENSSHRAAGQPLENILRNALRYTPRGKVVQVILADLGDVFQIDILDQGPGVPDQFLSAIFKPFFRLDSSRGAEGSSFGLGLALAQRQLAAIRSSVTAQNRREGEGSGLCMTIKIPKV</sequence>
<dbReference type="SMART" id="SM00304">
    <property type="entry name" value="HAMP"/>
    <property type="match status" value="1"/>
</dbReference>
<comment type="caution">
    <text evidence="13">The sequence shown here is derived from an EMBL/GenBank/DDBJ whole genome shotgun (WGS) entry which is preliminary data.</text>
</comment>
<evidence type="ECO:0000256" key="2">
    <source>
        <dbReference type="ARBA" id="ARBA00004651"/>
    </source>
</evidence>
<feature type="domain" description="HAMP" evidence="12">
    <location>
        <begin position="173"/>
        <end position="228"/>
    </location>
</feature>
<evidence type="ECO:0000256" key="7">
    <source>
        <dbReference type="ARBA" id="ARBA00022741"/>
    </source>
</evidence>